<proteinExistence type="predicted"/>
<dbReference type="Pfam" id="PF01546">
    <property type="entry name" value="Peptidase_M20"/>
    <property type="match status" value="1"/>
</dbReference>
<protein>
    <submittedName>
        <fullName evidence="4">Peptidase M20</fullName>
    </submittedName>
</protein>
<dbReference type="InterPro" id="IPR010162">
    <property type="entry name" value="PepT-like"/>
</dbReference>
<feature type="domain" description="Peptidase M20 dimerisation" evidence="3">
    <location>
        <begin position="179"/>
        <end position="280"/>
    </location>
</feature>
<dbReference type="PANTHER" id="PTHR42994">
    <property type="entry name" value="PEPTIDASE T"/>
    <property type="match status" value="1"/>
</dbReference>
<evidence type="ECO:0000259" key="3">
    <source>
        <dbReference type="Pfam" id="PF07687"/>
    </source>
</evidence>
<dbReference type="NCBIfam" id="TIGR01883">
    <property type="entry name" value="PepT-like"/>
    <property type="match status" value="1"/>
</dbReference>
<gene>
    <name evidence="4" type="ORF">BHW43_04425</name>
</gene>
<reference evidence="4 5" key="1">
    <citation type="journal article" date="2016" name="Nat. Biotechnol.">
        <title>Measurement of bacterial replication rates in microbial communities.</title>
        <authorList>
            <person name="Brown C.T."/>
            <person name="Olm M.R."/>
            <person name="Thomas B.C."/>
            <person name="Banfield J.F."/>
        </authorList>
    </citation>
    <scope>NUCLEOTIDE SEQUENCE [LARGE SCALE GENOMIC DNA]</scope>
    <source>
        <strain evidence="4">46_33</strain>
    </source>
</reference>
<dbReference type="STRING" id="626940.BHW43_04425"/>
<keyword evidence="2" id="KW-0862">Zinc</keyword>
<dbReference type="Pfam" id="PF07687">
    <property type="entry name" value="M20_dimer"/>
    <property type="match status" value="1"/>
</dbReference>
<dbReference type="AlphaFoldDB" id="A0A1Q6R712"/>
<dbReference type="InterPro" id="IPR036264">
    <property type="entry name" value="Bact_exopeptidase_dim_dom"/>
</dbReference>
<dbReference type="SUPFAM" id="SSF55031">
    <property type="entry name" value="Bacterial exopeptidase dimerisation domain"/>
    <property type="match status" value="1"/>
</dbReference>
<dbReference type="Gene3D" id="3.30.70.360">
    <property type="match status" value="1"/>
</dbReference>
<dbReference type="InterPro" id="IPR002933">
    <property type="entry name" value="Peptidase_M20"/>
</dbReference>
<evidence type="ECO:0000256" key="1">
    <source>
        <dbReference type="ARBA" id="ARBA00001947"/>
    </source>
</evidence>
<dbReference type="RefSeq" id="WP_303679649.1">
    <property type="nucleotide sequence ID" value="NZ_MNTG01000025.1"/>
</dbReference>
<dbReference type="PANTHER" id="PTHR42994:SF2">
    <property type="entry name" value="PEPTIDASE"/>
    <property type="match status" value="1"/>
</dbReference>
<evidence type="ECO:0000256" key="2">
    <source>
        <dbReference type="ARBA" id="ARBA00022833"/>
    </source>
</evidence>
<sequence>MTQVNKERMLAEFKEIVALPCHSLQERPVFELLKGKLEALGFTVEEDDAGEKLGGSCGNLWAFLPASAGVEGAVRVLLSAHMDGVEPCGGTTVIQKDGVLYSDGTTILGGDDKSGVEGILEGIRLLLEEGAPHGDIQILFTVCEEGGVNGSRCLDRSKLRSDVGYALDGEGAPGEIVVGAPGQKKYKIDIIGRTAHGGLEPEKGINSIMIAAKALADVKRYGRIDEETTCNIGIIGGGKATNIVPDLVTIEGDARSRNKEKLEAICKEIVETIATSAEKYGAKAEVFVDNKYDSFSVAEDSDVVALAKAACAMHGFTPDITVTGGGSDANFLNAYGLPSVILGTGMANVHTVDEYIKEEDLYNSALMVHGILKAAVK</sequence>
<comment type="cofactor">
    <cofactor evidence="1">
        <name>Zn(2+)</name>
        <dbReference type="ChEBI" id="CHEBI:29105"/>
    </cofactor>
</comment>
<accession>A0A1Q6R712</accession>
<dbReference type="InterPro" id="IPR011650">
    <property type="entry name" value="Peptidase_M20_dimer"/>
</dbReference>
<dbReference type="SUPFAM" id="SSF53187">
    <property type="entry name" value="Zn-dependent exopeptidases"/>
    <property type="match status" value="1"/>
</dbReference>
<dbReference type="GO" id="GO:0016787">
    <property type="term" value="F:hydrolase activity"/>
    <property type="evidence" value="ECO:0007669"/>
    <property type="project" value="InterPro"/>
</dbReference>
<name>A0A1Q6R712_9FIRM</name>
<dbReference type="EMBL" id="MNTG01000025">
    <property type="protein sequence ID" value="OLA38100.1"/>
    <property type="molecule type" value="Genomic_DNA"/>
</dbReference>
<dbReference type="Gene3D" id="3.40.630.10">
    <property type="entry name" value="Zn peptidases"/>
    <property type="match status" value="1"/>
</dbReference>
<organism evidence="4 5">
    <name type="scientific">Phascolarctobacterium succinatutens</name>
    <dbReference type="NCBI Taxonomy" id="626940"/>
    <lineage>
        <taxon>Bacteria</taxon>
        <taxon>Bacillati</taxon>
        <taxon>Bacillota</taxon>
        <taxon>Negativicutes</taxon>
        <taxon>Acidaminococcales</taxon>
        <taxon>Acidaminococcaceae</taxon>
        <taxon>Phascolarctobacterium</taxon>
    </lineage>
</organism>
<comment type="caution">
    <text evidence="4">The sequence shown here is derived from an EMBL/GenBank/DDBJ whole genome shotgun (WGS) entry which is preliminary data.</text>
</comment>
<dbReference type="Proteomes" id="UP000186777">
    <property type="component" value="Unassembled WGS sequence"/>
</dbReference>
<evidence type="ECO:0000313" key="4">
    <source>
        <dbReference type="EMBL" id="OLA38100.1"/>
    </source>
</evidence>
<evidence type="ECO:0000313" key="5">
    <source>
        <dbReference type="Proteomes" id="UP000186777"/>
    </source>
</evidence>